<feature type="transmembrane region" description="Helical" evidence="7">
    <location>
        <begin position="36"/>
        <end position="61"/>
    </location>
</feature>
<reference evidence="9 10" key="1">
    <citation type="submission" date="2016-09" db="EMBL/GenBank/DDBJ databases">
        <title>genome sequence of Mycobacterium sp. 739 SCH.</title>
        <authorList>
            <person name="Greninger A.L."/>
            <person name="Qin X."/>
            <person name="Jerome K."/>
            <person name="Vora S."/>
            <person name="Quinn K."/>
        </authorList>
    </citation>
    <scope>NUCLEOTIDE SEQUENCE [LARGE SCALE GENOMIC DNA]</scope>
    <source>
        <strain evidence="9 10">SCH</strain>
    </source>
</reference>
<gene>
    <name evidence="9" type="ORF">BEL07_17825</name>
</gene>
<evidence type="ECO:0000256" key="2">
    <source>
        <dbReference type="ARBA" id="ARBA00022723"/>
    </source>
</evidence>
<dbReference type="Proteomes" id="UP000178953">
    <property type="component" value="Unassembled WGS sequence"/>
</dbReference>
<evidence type="ECO:0000256" key="3">
    <source>
        <dbReference type="ARBA" id="ARBA00022801"/>
    </source>
</evidence>
<dbReference type="GO" id="GO:0006508">
    <property type="term" value="P:proteolysis"/>
    <property type="evidence" value="ECO:0007669"/>
    <property type="project" value="UniProtKB-KW"/>
</dbReference>
<comment type="similarity">
    <text evidence="6">Belongs to the peptidase M48 family.</text>
</comment>
<keyword evidence="2" id="KW-0479">Metal-binding</keyword>
<dbReference type="GO" id="GO:0004222">
    <property type="term" value="F:metalloendopeptidase activity"/>
    <property type="evidence" value="ECO:0007669"/>
    <property type="project" value="InterPro"/>
</dbReference>
<evidence type="ECO:0000259" key="8">
    <source>
        <dbReference type="Pfam" id="PF01435"/>
    </source>
</evidence>
<evidence type="ECO:0000256" key="1">
    <source>
        <dbReference type="ARBA" id="ARBA00022670"/>
    </source>
</evidence>
<name>A0A1E8Q396_9MYCO</name>
<feature type="transmembrane region" description="Helical" evidence="7">
    <location>
        <begin position="90"/>
        <end position="110"/>
    </location>
</feature>
<dbReference type="InterPro" id="IPR001915">
    <property type="entry name" value="Peptidase_M48"/>
</dbReference>
<evidence type="ECO:0000313" key="10">
    <source>
        <dbReference type="Proteomes" id="UP000178953"/>
    </source>
</evidence>
<organism evidence="9 10">
    <name type="scientific">Mycolicibacterium grossiae</name>
    <dbReference type="NCBI Taxonomy" id="1552759"/>
    <lineage>
        <taxon>Bacteria</taxon>
        <taxon>Bacillati</taxon>
        <taxon>Actinomycetota</taxon>
        <taxon>Actinomycetes</taxon>
        <taxon>Mycobacteriales</taxon>
        <taxon>Mycobacteriaceae</taxon>
        <taxon>Mycolicibacterium</taxon>
    </lineage>
</organism>
<dbReference type="PANTHER" id="PTHR34978:SF3">
    <property type="entry name" value="SLR0241 PROTEIN"/>
    <property type="match status" value="1"/>
</dbReference>
<sequence>MTAVGCLLGYAAVLTFAAPAVLTRLTRGGASPRLGVALWLSTIGLAVAAWLAAGVGIAAAFVMGHGPAPARFCLHLLVAVHHLGPVGDLALAGGLGAAAVASMVVLRRTAGTVRRFWSRSVEHAGAARILGAPTTPHPGVVVLPAPRAAAYCVAGRPDAIVVTSAAVDVLPGPQLAAVVAHERAHLAARHPQLMMVLRALAAAMPRLPLFGAAVRAVAPLVEMCADDEATRRCGRDAVLSSLVTLARPARPPASGAMGSGMGVADVAVTSRAWRLAAGVDAAERLRQQVALLAAFTVIVCLPGALTFVCHP</sequence>
<evidence type="ECO:0000256" key="7">
    <source>
        <dbReference type="SAM" id="Phobius"/>
    </source>
</evidence>
<keyword evidence="5 6" id="KW-0482">Metalloprotease</keyword>
<dbReference type="EMBL" id="MCHX01000041">
    <property type="protein sequence ID" value="OFJ52394.1"/>
    <property type="molecule type" value="Genomic_DNA"/>
</dbReference>
<keyword evidence="3 6" id="KW-0378">Hydrolase</keyword>
<keyword evidence="1 6" id="KW-0645">Protease</keyword>
<evidence type="ECO:0000256" key="4">
    <source>
        <dbReference type="ARBA" id="ARBA00022833"/>
    </source>
</evidence>
<keyword evidence="7" id="KW-1133">Transmembrane helix</keyword>
<dbReference type="RefSeq" id="WP_070354460.1">
    <property type="nucleotide sequence ID" value="NZ_CP043474.1"/>
</dbReference>
<evidence type="ECO:0000256" key="5">
    <source>
        <dbReference type="ARBA" id="ARBA00023049"/>
    </source>
</evidence>
<dbReference type="PANTHER" id="PTHR34978">
    <property type="entry name" value="POSSIBLE SENSOR-TRANSDUCER PROTEIN BLAR"/>
    <property type="match status" value="1"/>
</dbReference>
<accession>A0A1E8Q396</accession>
<dbReference type="OrthoDB" id="9785340at2"/>
<keyword evidence="7" id="KW-0472">Membrane</keyword>
<keyword evidence="10" id="KW-1185">Reference proteome</keyword>
<comment type="caution">
    <text evidence="9">The sequence shown here is derived from an EMBL/GenBank/DDBJ whole genome shotgun (WGS) entry which is preliminary data.</text>
</comment>
<dbReference type="GO" id="GO:0046872">
    <property type="term" value="F:metal ion binding"/>
    <property type="evidence" value="ECO:0007669"/>
    <property type="project" value="UniProtKB-KW"/>
</dbReference>
<evidence type="ECO:0000313" key="9">
    <source>
        <dbReference type="EMBL" id="OFJ52394.1"/>
    </source>
</evidence>
<feature type="transmembrane region" description="Helical" evidence="7">
    <location>
        <begin position="289"/>
        <end position="308"/>
    </location>
</feature>
<feature type="domain" description="Peptidase M48" evidence="8">
    <location>
        <begin position="127"/>
        <end position="201"/>
    </location>
</feature>
<proteinExistence type="inferred from homology"/>
<evidence type="ECO:0000256" key="6">
    <source>
        <dbReference type="RuleBase" id="RU003983"/>
    </source>
</evidence>
<comment type="cofactor">
    <cofactor evidence="6">
        <name>Zn(2+)</name>
        <dbReference type="ChEBI" id="CHEBI:29105"/>
    </cofactor>
    <text evidence="6">Binds 1 zinc ion per subunit.</text>
</comment>
<protein>
    <recommendedName>
        <fullName evidence="8">Peptidase M48 domain-containing protein</fullName>
    </recommendedName>
</protein>
<dbReference type="CDD" id="cd07326">
    <property type="entry name" value="M56_BlaR1_MecR1_like"/>
    <property type="match status" value="1"/>
</dbReference>
<dbReference type="Gene3D" id="3.30.2010.10">
    <property type="entry name" value="Metalloproteases ('zincins'), catalytic domain"/>
    <property type="match status" value="1"/>
</dbReference>
<dbReference type="InterPro" id="IPR052173">
    <property type="entry name" value="Beta-lactam_resp_regulator"/>
</dbReference>
<dbReference type="Pfam" id="PF01435">
    <property type="entry name" value="Peptidase_M48"/>
    <property type="match status" value="1"/>
</dbReference>
<keyword evidence="4 6" id="KW-0862">Zinc</keyword>
<keyword evidence="7" id="KW-0812">Transmembrane</keyword>
<dbReference type="AlphaFoldDB" id="A0A1E8Q396"/>